<evidence type="ECO:0000256" key="7">
    <source>
        <dbReference type="ARBA" id="ARBA00022989"/>
    </source>
</evidence>
<keyword evidence="15" id="KW-1185">Reference proteome</keyword>
<evidence type="ECO:0000256" key="4">
    <source>
        <dbReference type="ARBA" id="ARBA00022679"/>
    </source>
</evidence>
<dbReference type="PANTHER" id="PTHR12788:SF10">
    <property type="entry name" value="PROTEIN-TYROSINE SULFOTRANSFERASE"/>
    <property type="match status" value="1"/>
</dbReference>
<keyword evidence="5" id="KW-0812">Transmembrane</keyword>
<dbReference type="AlphaFoldDB" id="A0AAD5PVG7"/>
<proteinExistence type="inferred from homology"/>
<dbReference type="FunFam" id="3.40.50.300:FF:000290">
    <property type="entry name" value="Protein-tyrosine sulfotransferase"/>
    <property type="match status" value="1"/>
</dbReference>
<comment type="caution">
    <text evidence="14">The sequence shown here is derived from an EMBL/GenBank/DDBJ whole genome shotgun (WGS) entry which is preliminary data.</text>
</comment>
<evidence type="ECO:0000256" key="6">
    <source>
        <dbReference type="ARBA" id="ARBA00022968"/>
    </source>
</evidence>
<dbReference type="InterPro" id="IPR026634">
    <property type="entry name" value="TPST-like"/>
</dbReference>
<evidence type="ECO:0000256" key="3">
    <source>
        <dbReference type="ARBA" id="ARBA00013262"/>
    </source>
</evidence>
<accession>A0AAD5PVG7</accession>
<dbReference type="GO" id="GO:0008476">
    <property type="term" value="F:protein-tyrosine sulfotransferase activity"/>
    <property type="evidence" value="ECO:0007669"/>
    <property type="project" value="UniProtKB-EC"/>
</dbReference>
<dbReference type="Proteomes" id="UP000820818">
    <property type="component" value="Linkage Group LG3"/>
</dbReference>
<name>A0AAD5PVG7_9CRUS</name>
<keyword evidence="10" id="KW-1015">Disulfide bond</keyword>
<keyword evidence="7" id="KW-1133">Transmembrane helix</keyword>
<evidence type="ECO:0000256" key="10">
    <source>
        <dbReference type="ARBA" id="ARBA00023157"/>
    </source>
</evidence>
<evidence type="ECO:0000313" key="14">
    <source>
        <dbReference type="EMBL" id="KAI9561241.1"/>
    </source>
</evidence>
<sequence length="416" mass="47717">MEEAMQLNSIWGSGMVIHFTNQLSPSVIEKLTFLVEAIYNKFNFLLLRSPVWLFHLPLACSFPFKTQNPSHKQNVDTTKTKQPLLQHIVVDADKRTYSYDRMEPMIFIGGMPRSGTTLARVLLDAHPDIRCGEETRVLPRLLQMRAQWIKSQKEKMRLEEAGVTAEVLNSAIAAFIVEIVAKHGEPAKRLCNKDPFTMKSAVYLSELFPRAKFVLMVRDGRATVHSIITRKVTITGFDLTSYRDCLTKWNKAVTIMHNECQSVGPSRCLMVHYEQLVLHPQVWMEKILQFLDVPWDDVVLHHEQLINRPGGISLSKVERSSDQVVKPINLEALSKWVGQIPEDVIRDMPSIAPMLSTFGYDPRANPPNYGDADQWVANNTLKVAQQERHWMNKTQELLKAKKQQLSHDEFEDKFVD</sequence>
<reference evidence="14 15" key="1">
    <citation type="submission" date="2022-05" db="EMBL/GenBank/DDBJ databases">
        <title>A multi-omics perspective on studying reproductive biology in Daphnia sinensis.</title>
        <authorList>
            <person name="Jia J."/>
        </authorList>
    </citation>
    <scope>NUCLEOTIDE SEQUENCE [LARGE SCALE GENOMIC DNA]</scope>
    <source>
        <strain evidence="14 15">WSL</strain>
    </source>
</reference>
<protein>
    <recommendedName>
        <fullName evidence="3 13">Protein-tyrosine sulfotransferase</fullName>
        <ecNumber evidence="3 13">2.8.2.20</ecNumber>
    </recommendedName>
</protein>
<evidence type="ECO:0000313" key="15">
    <source>
        <dbReference type="Proteomes" id="UP000820818"/>
    </source>
</evidence>
<evidence type="ECO:0000256" key="2">
    <source>
        <dbReference type="ARBA" id="ARBA00009988"/>
    </source>
</evidence>
<organism evidence="14 15">
    <name type="scientific">Daphnia sinensis</name>
    <dbReference type="NCBI Taxonomy" id="1820382"/>
    <lineage>
        <taxon>Eukaryota</taxon>
        <taxon>Metazoa</taxon>
        <taxon>Ecdysozoa</taxon>
        <taxon>Arthropoda</taxon>
        <taxon>Crustacea</taxon>
        <taxon>Branchiopoda</taxon>
        <taxon>Diplostraca</taxon>
        <taxon>Cladocera</taxon>
        <taxon>Anomopoda</taxon>
        <taxon>Daphniidae</taxon>
        <taxon>Daphnia</taxon>
        <taxon>Daphnia similis group</taxon>
    </lineage>
</organism>
<evidence type="ECO:0000256" key="11">
    <source>
        <dbReference type="ARBA" id="ARBA00023180"/>
    </source>
</evidence>
<comment type="catalytic activity">
    <reaction evidence="12 13">
        <text>L-tyrosyl-[protein] + 3'-phosphoadenylyl sulfate = O-sulfo-L-tyrosine-[protein] + adenosine 3',5'-bisphosphate + H(+)</text>
        <dbReference type="Rhea" id="RHEA:16801"/>
        <dbReference type="Rhea" id="RHEA-COMP:10136"/>
        <dbReference type="Rhea" id="RHEA-COMP:11688"/>
        <dbReference type="ChEBI" id="CHEBI:15378"/>
        <dbReference type="ChEBI" id="CHEBI:46858"/>
        <dbReference type="ChEBI" id="CHEBI:58339"/>
        <dbReference type="ChEBI" id="CHEBI:58343"/>
        <dbReference type="ChEBI" id="CHEBI:65286"/>
        <dbReference type="EC" id="2.8.2.20"/>
    </reaction>
</comment>
<comment type="function">
    <text evidence="13">Catalyzes the O-sulfation of tyrosine residues within acidic motifs of polypeptides, using 3'-phosphoadenylyl sulfate (PAPS) as cosubstrate.</text>
</comment>
<evidence type="ECO:0000256" key="9">
    <source>
        <dbReference type="ARBA" id="ARBA00023136"/>
    </source>
</evidence>
<dbReference type="GO" id="GO:0000139">
    <property type="term" value="C:Golgi membrane"/>
    <property type="evidence" value="ECO:0007669"/>
    <property type="project" value="UniProtKB-SubCell"/>
</dbReference>
<dbReference type="SUPFAM" id="SSF52540">
    <property type="entry name" value="P-loop containing nucleoside triphosphate hydrolases"/>
    <property type="match status" value="1"/>
</dbReference>
<evidence type="ECO:0000256" key="13">
    <source>
        <dbReference type="RuleBase" id="RU365018"/>
    </source>
</evidence>
<dbReference type="Gene3D" id="3.40.50.300">
    <property type="entry name" value="P-loop containing nucleotide triphosphate hydrolases"/>
    <property type="match status" value="1"/>
</dbReference>
<dbReference type="EC" id="2.8.2.20" evidence="3 13"/>
<evidence type="ECO:0000256" key="8">
    <source>
        <dbReference type="ARBA" id="ARBA00023034"/>
    </source>
</evidence>
<keyword evidence="4 13" id="KW-0808">Transferase</keyword>
<comment type="similarity">
    <text evidence="2 13">Belongs to the protein sulfotransferase family.</text>
</comment>
<dbReference type="Pfam" id="PF13469">
    <property type="entry name" value="Sulfotransfer_3"/>
    <property type="match status" value="1"/>
</dbReference>
<evidence type="ECO:0000256" key="1">
    <source>
        <dbReference type="ARBA" id="ARBA00004323"/>
    </source>
</evidence>
<evidence type="ECO:0000256" key="12">
    <source>
        <dbReference type="ARBA" id="ARBA00048460"/>
    </source>
</evidence>
<comment type="subcellular location">
    <subcellularLocation>
        <location evidence="1">Golgi apparatus membrane</location>
        <topology evidence="1">Single-pass type II membrane protein</topology>
    </subcellularLocation>
</comment>
<keyword evidence="6" id="KW-0735">Signal-anchor</keyword>
<evidence type="ECO:0000256" key="5">
    <source>
        <dbReference type="ARBA" id="ARBA00022692"/>
    </source>
</evidence>
<gene>
    <name evidence="14" type="ORF">GHT06_012197</name>
</gene>
<keyword evidence="8" id="KW-0333">Golgi apparatus</keyword>
<dbReference type="PANTHER" id="PTHR12788">
    <property type="entry name" value="PROTEIN-TYROSINE SULFOTRANSFERASE 2"/>
    <property type="match status" value="1"/>
</dbReference>
<dbReference type="EMBL" id="WJBH02000003">
    <property type="protein sequence ID" value="KAI9561241.1"/>
    <property type="molecule type" value="Genomic_DNA"/>
</dbReference>
<keyword evidence="9" id="KW-0472">Membrane</keyword>
<dbReference type="InterPro" id="IPR027417">
    <property type="entry name" value="P-loop_NTPase"/>
</dbReference>
<keyword evidence="11" id="KW-0325">Glycoprotein</keyword>